<sequence>MINRPRRNVFILLSSHALPYAKVCIRTMLNNSVEPLRLRLVVDNYSEKSLIEAALSEIETPQDNLVEVVAKEEVQALLHKRFPGKKGLIQLHEGHPCWRKIIDPLVLCAEDEEFIVTDPDLYFPNLYSFEPTPNSGVMMMYQGPNCLLPPAAVRSVFDMGVKLANHVDIGVAQMRVGALDLDWLDWLVLGMDVERFRHFMHIEAIIWSAIAMKIGGEHLNPHAWKCWQRGHIKRVAVALGVPGKWTLKLEPLAQMKCIHVSGKSKWWVTESLESGFLKETRNRIDTPTQGVAYRELTKSYFEREQKLKTAAKKLGYYKLTKSA</sequence>
<name>A0A1Y5TN81_9RHOB</name>
<accession>A0A1Y5TN81</accession>
<dbReference type="AlphaFoldDB" id="A0A1Y5TN81"/>
<proteinExistence type="predicted"/>
<organism evidence="1 2">
    <name type="scientific">Roseovarius litorisediminis</name>
    <dbReference type="NCBI Taxonomy" id="1312363"/>
    <lineage>
        <taxon>Bacteria</taxon>
        <taxon>Pseudomonadati</taxon>
        <taxon>Pseudomonadota</taxon>
        <taxon>Alphaproteobacteria</taxon>
        <taxon>Rhodobacterales</taxon>
        <taxon>Roseobacteraceae</taxon>
        <taxon>Roseovarius</taxon>
    </lineage>
</organism>
<gene>
    <name evidence="1" type="ORF">PEL8287_03778</name>
</gene>
<evidence type="ECO:0008006" key="3">
    <source>
        <dbReference type="Google" id="ProtNLM"/>
    </source>
</evidence>
<dbReference type="EMBL" id="FWFL01000015">
    <property type="protein sequence ID" value="SLN68099.1"/>
    <property type="molecule type" value="Genomic_DNA"/>
</dbReference>
<reference evidence="1 2" key="1">
    <citation type="submission" date="2017-03" db="EMBL/GenBank/DDBJ databases">
        <authorList>
            <person name="Afonso C.L."/>
            <person name="Miller P.J."/>
            <person name="Scott M.A."/>
            <person name="Spackman E."/>
            <person name="Goraichik I."/>
            <person name="Dimitrov K.M."/>
            <person name="Suarez D.L."/>
            <person name="Swayne D.E."/>
        </authorList>
    </citation>
    <scope>NUCLEOTIDE SEQUENCE [LARGE SCALE GENOMIC DNA]</scope>
    <source>
        <strain evidence="1 2">CECT 8287</strain>
    </source>
</reference>
<evidence type="ECO:0000313" key="1">
    <source>
        <dbReference type="EMBL" id="SLN68099.1"/>
    </source>
</evidence>
<protein>
    <recommendedName>
        <fullName evidence="3">Glycosyl transferase family 2</fullName>
    </recommendedName>
</protein>
<keyword evidence="2" id="KW-1185">Reference proteome</keyword>
<dbReference type="Proteomes" id="UP000193827">
    <property type="component" value="Unassembled WGS sequence"/>
</dbReference>
<evidence type="ECO:0000313" key="2">
    <source>
        <dbReference type="Proteomes" id="UP000193827"/>
    </source>
</evidence>
<dbReference type="RefSeq" id="WP_085893976.1">
    <property type="nucleotide sequence ID" value="NZ_FWFL01000015.1"/>
</dbReference>